<dbReference type="AlphaFoldDB" id="A0A1T2L3M3"/>
<organism evidence="4 5">
    <name type="scientific">Solemya elarraichensis gill symbiont</name>
    <dbReference type="NCBI Taxonomy" id="1918949"/>
    <lineage>
        <taxon>Bacteria</taxon>
        <taxon>Pseudomonadati</taxon>
        <taxon>Pseudomonadota</taxon>
        <taxon>Gammaproteobacteria</taxon>
        <taxon>sulfur-oxidizing symbionts</taxon>
    </lineage>
</organism>
<evidence type="ECO:0000313" key="4">
    <source>
        <dbReference type="EMBL" id="OOZ39705.1"/>
    </source>
</evidence>
<dbReference type="GO" id="GO:0046872">
    <property type="term" value="F:metal ion binding"/>
    <property type="evidence" value="ECO:0007669"/>
    <property type="project" value="InterPro"/>
</dbReference>
<feature type="compositionally biased region" description="Polar residues" evidence="2">
    <location>
        <begin position="1"/>
        <end position="11"/>
    </location>
</feature>
<feature type="domain" description="ATP-grasp" evidence="3">
    <location>
        <begin position="234"/>
        <end position="282"/>
    </location>
</feature>
<keyword evidence="1" id="KW-0067">ATP-binding</keyword>
<proteinExistence type="predicted"/>
<dbReference type="GO" id="GO:0005524">
    <property type="term" value="F:ATP binding"/>
    <property type="evidence" value="ECO:0007669"/>
    <property type="project" value="UniProtKB-UniRule"/>
</dbReference>
<dbReference type="SUPFAM" id="SSF56059">
    <property type="entry name" value="Glutathione synthetase ATP-binding domain-like"/>
    <property type="match status" value="1"/>
</dbReference>
<evidence type="ECO:0000313" key="5">
    <source>
        <dbReference type="Proteomes" id="UP000190198"/>
    </source>
</evidence>
<gene>
    <name evidence="4" type="ORF">BOW52_06960</name>
</gene>
<dbReference type="Gene3D" id="3.30.1490.20">
    <property type="entry name" value="ATP-grasp fold, A domain"/>
    <property type="match status" value="1"/>
</dbReference>
<dbReference type="EMBL" id="MPRK01000117">
    <property type="protein sequence ID" value="OOZ39705.1"/>
    <property type="molecule type" value="Genomic_DNA"/>
</dbReference>
<dbReference type="Proteomes" id="UP000190198">
    <property type="component" value="Unassembled WGS sequence"/>
</dbReference>
<evidence type="ECO:0000256" key="1">
    <source>
        <dbReference type="PROSITE-ProRule" id="PRU00409"/>
    </source>
</evidence>
<dbReference type="GO" id="GO:0003824">
    <property type="term" value="F:catalytic activity"/>
    <property type="evidence" value="ECO:0007669"/>
    <property type="project" value="UniProtKB-ARBA"/>
</dbReference>
<accession>A0A1T2L3M3</accession>
<dbReference type="InterPro" id="IPR013815">
    <property type="entry name" value="ATP_grasp_subdomain_1"/>
</dbReference>
<evidence type="ECO:0000256" key="2">
    <source>
        <dbReference type="SAM" id="MobiDB-lite"/>
    </source>
</evidence>
<comment type="caution">
    <text evidence="4">The sequence shown here is derived from an EMBL/GenBank/DDBJ whole genome shotgun (WGS) entry which is preliminary data.</text>
</comment>
<dbReference type="PROSITE" id="PS50975">
    <property type="entry name" value="ATP_GRASP"/>
    <property type="match status" value="1"/>
</dbReference>
<feature type="region of interest" description="Disordered" evidence="2">
    <location>
        <begin position="1"/>
        <end position="21"/>
    </location>
</feature>
<protein>
    <recommendedName>
        <fullName evidence="3">ATP-grasp domain-containing protein</fullName>
    </recommendedName>
</protein>
<reference evidence="4 5" key="1">
    <citation type="submission" date="2016-11" db="EMBL/GenBank/DDBJ databases">
        <title>Mixed transmission modes and dynamic genome evolution in an obligate animal-bacterial symbiosis.</title>
        <authorList>
            <person name="Russell S.L."/>
            <person name="Corbett-Detig R.B."/>
            <person name="Cavanaugh C.M."/>
        </authorList>
    </citation>
    <scope>NUCLEOTIDE SEQUENCE [LARGE SCALE GENOMIC DNA]</scope>
    <source>
        <strain evidence="4">Sp-SM6</strain>
    </source>
</reference>
<name>A0A1T2L3M3_9GAMM</name>
<dbReference type="InterPro" id="IPR011761">
    <property type="entry name" value="ATP-grasp"/>
</dbReference>
<dbReference type="Gene3D" id="3.30.470.20">
    <property type="entry name" value="ATP-grasp fold, B domain"/>
    <property type="match status" value="1"/>
</dbReference>
<keyword evidence="1" id="KW-0547">Nucleotide-binding</keyword>
<keyword evidence="5" id="KW-1185">Reference proteome</keyword>
<sequence>MTMQQSFVQNQHGDRDGLQQPGHAITISFSAPKGNIDIESIDKWLKNRLEIEIDPEPDQTIELNDSETKIVFSLVWRVLLVGRYFQQTVRIPVFDPGIILAVSRMKEDQNRWQSRVTVPMIDNLSTNIINRAYRSATELIHWVLNNTHSTDTPDSLYKTIQTNVLKPLQSMVKSGISTIPILKTAHQNQIPFRHLENGVYQLGCGCNKRLIDRSSVDADSAIGFTLTLNKLQTASMIRMSGLPAPVHIMVDSLENAKLAADRLGWPLVIKPADKERGEGVTVDITNDRKLEFAYNRTSAISKLILVEREAPGVCYRLLITNGTMLYAIRRSPRSIEGDGRHSVAELVRIETQINNSKAPWLQEKPYPLDALALESMSLAGFTPDSVPEKGVWVPLRKIESTEWGGHIEDVTELVHPDNRQIAEQAASLFQLSNAGIDIISSDISRPWHENRDCKLVCVSAYH</sequence>
<evidence type="ECO:0000259" key="3">
    <source>
        <dbReference type="PROSITE" id="PS50975"/>
    </source>
</evidence>